<gene>
    <name evidence="3" type="ORF">HMPREF0501_00244</name>
</gene>
<dbReference type="InterPro" id="IPR029058">
    <property type="entry name" value="AB_hydrolase_fold"/>
</dbReference>
<dbReference type="EC" id="3.4.-.-" evidence="3"/>
<dbReference type="EMBL" id="GG698802">
    <property type="protein sequence ID" value="EEU30839.1"/>
    <property type="molecule type" value="Genomic_DNA"/>
</dbReference>
<dbReference type="HOGENOM" id="CLU_008615_2_2_9"/>
<keyword evidence="1 3" id="KW-0378">Hydrolase</keyword>
<dbReference type="InterPro" id="IPR001375">
    <property type="entry name" value="Peptidase_S9_cat"/>
</dbReference>
<dbReference type="Gene3D" id="3.40.50.1820">
    <property type="entry name" value="alpha/beta hydrolase"/>
    <property type="match status" value="1"/>
</dbReference>
<dbReference type="eggNOG" id="COG1506">
    <property type="taxonomic scope" value="Bacteria"/>
</dbReference>
<reference evidence="3 4" key="1">
    <citation type="submission" date="2009-06" db="EMBL/GenBank/DDBJ databases">
        <title>The Genome Sequence of Lactobacillus coleohominis strain 101-4-CHN.</title>
        <authorList>
            <consortium name="The Broad Institute Genome Sequencing Platform"/>
            <person name="Ward D."/>
            <person name="Young S.K."/>
            <person name="Zeng Q."/>
            <person name="Koehrsen M."/>
            <person name="Alvarado L."/>
            <person name="Berlin A."/>
            <person name="Borenstein D."/>
            <person name="Chen Z."/>
            <person name="Engels R."/>
            <person name="Freedman E."/>
            <person name="Gellesch M."/>
            <person name="Goldberg J."/>
            <person name="Griggs A."/>
            <person name="Gujja S."/>
            <person name="Heiman D."/>
            <person name="Hepburn T."/>
            <person name="Howarth C."/>
            <person name="Jen D."/>
            <person name="Larson L."/>
            <person name="Lewis B."/>
            <person name="Mehta T."/>
            <person name="Park D."/>
            <person name="Pearson M."/>
            <person name="Roberts A."/>
            <person name="Saif S."/>
            <person name="Shea T."/>
            <person name="Shenoy N."/>
            <person name="Sisk P."/>
            <person name="Stolte C."/>
            <person name="Sykes S."/>
            <person name="Walk T."/>
            <person name="White J."/>
            <person name="Yandava C."/>
            <person name="Liu Y."/>
            <person name="Xu Q."/>
            <person name="Lander E."/>
            <person name="Nusbaum C."/>
            <person name="Galagan J."/>
            <person name="Birren B."/>
        </authorList>
    </citation>
    <scope>NUCLEOTIDE SEQUENCE [LARGE SCALE GENOMIC DNA]</scope>
    <source>
        <strain evidence="3 4">101-4-CHN</strain>
    </source>
</reference>
<organism evidence="3 4">
    <name type="scientific">Limosilactobacillus coleohominis 101-4-CHN</name>
    <dbReference type="NCBI Taxonomy" id="575594"/>
    <lineage>
        <taxon>Bacteria</taxon>
        <taxon>Bacillati</taxon>
        <taxon>Bacillota</taxon>
        <taxon>Bacilli</taxon>
        <taxon>Lactobacillales</taxon>
        <taxon>Lactobacillaceae</taxon>
        <taxon>Limosilactobacillus</taxon>
    </lineage>
</organism>
<evidence type="ECO:0000256" key="1">
    <source>
        <dbReference type="ARBA" id="ARBA00022801"/>
    </source>
</evidence>
<dbReference type="PANTHER" id="PTHR42776:SF27">
    <property type="entry name" value="DIPEPTIDYL PEPTIDASE FAMILY MEMBER 6"/>
    <property type="match status" value="1"/>
</dbReference>
<dbReference type="MEROPS" id="S09.071"/>
<dbReference type="GO" id="GO:0006508">
    <property type="term" value="P:proteolysis"/>
    <property type="evidence" value="ECO:0007669"/>
    <property type="project" value="InterPro"/>
</dbReference>
<feature type="domain" description="Peptidase S9 prolyl oligopeptidase catalytic" evidence="2">
    <location>
        <begin position="421"/>
        <end position="633"/>
    </location>
</feature>
<accession>C7XU78</accession>
<sequence>MDGVTVNDLVNLVNVGELKTNGQHTVFVTAQPDANQLDHYQWNVYDQHGKQSQRLLSVSQHPGLALSNHDPKQLYYSTADHRTKRTRLHQFNLTNLSEEQQFTVDGYELKVEQELNAHELLLSGAYQLNEPTTEPWHEVTEVPYWSNDEGQVNGVRHHLWIFNLATQLLTDLVPPTFNVANFWYQGGRLLIAGVSYQNSRAFKDGLYEYDFSHHDLVDLISPGQYRFDDVAILNQRLFAVASNGQKFGMGENPDFYLYHDHQLELVAAWDGNLGNIVVNDMTVVSGNASLIQDDKLYFYTTVVDHNEFYQFDGHQTTRLFSWSGAVNSFVIKNDQVLFTATTAEQPQQLYQYHNGTVTQLSSFNQFLEQRQVAKLHEVRYQDSTGKAATGWLMFPANFVKGRQYPAILEVHGGPRAAYGKSFFHEMQTLTTNGYFVFFTNLHGSAGQGDKYADLRGKYGQVDYADLMSFTDAVLQQTAAIDRTRLGITGGSYGGFMTNWVIGHTRRFKAAVSERSIATWSSMMVSDIGPEFVPDQLSVNLSDQNGMEKFWVHSPLRYASQVQTPTLFLHSDHDYRCPIIEGYQMYQALKLRQQPTKLVFFHGANHDLSRTGRPGQRIQRLKEVLKWFNQYLKNQEEGD</sequence>
<keyword evidence="4" id="KW-1185">Reference proteome</keyword>
<proteinExistence type="predicted"/>
<name>C7XU78_9LACO</name>
<dbReference type="RefSeq" id="WP_006915991.1">
    <property type="nucleotide sequence ID" value="NZ_GG698802.1"/>
</dbReference>
<dbReference type="PANTHER" id="PTHR42776">
    <property type="entry name" value="SERINE PEPTIDASE S9 FAMILY MEMBER"/>
    <property type="match status" value="1"/>
</dbReference>
<dbReference type="STRING" id="575594.HMPREF0501_00244"/>
<dbReference type="GO" id="GO:0004252">
    <property type="term" value="F:serine-type endopeptidase activity"/>
    <property type="evidence" value="ECO:0007669"/>
    <property type="project" value="TreeGrafter"/>
</dbReference>
<dbReference type="Proteomes" id="UP000003987">
    <property type="component" value="Unassembled WGS sequence"/>
</dbReference>
<dbReference type="AlphaFoldDB" id="C7XU78"/>
<protein>
    <submittedName>
        <fullName evidence="3">Peptidase, S9A/B/C family, catalytic domain protein</fullName>
        <ecNumber evidence="3">3.4.-.-</ecNumber>
    </submittedName>
</protein>
<dbReference type="SUPFAM" id="SSF82171">
    <property type="entry name" value="DPP6 N-terminal domain-like"/>
    <property type="match status" value="1"/>
</dbReference>
<dbReference type="SUPFAM" id="SSF53474">
    <property type="entry name" value="alpha/beta-Hydrolases"/>
    <property type="match status" value="1"/>
</dbReference>
<evidence type="ECO:0000259" key="2">
    <source>
        <dbReference type="Pfam" id="PF00326"/>
    </source>
</evidence>
<dbReference type="Pfam" id="PF00326">
    <property type="entry name" value="Peptidase_S9"/>
    <property type="match status" value="1"/>
</dbReference>
<evidence type="ECO:0000313" key="4">
    <source>
        <dbReference type="Proteomes" id="UP000003987"/>
    </source>
</evidence>
<dbReference type="OrthoDB" id="108903at2"/>
<evidence type="ECO:0000313" key="3">
    <source>
        <dbReference type="EMBL" id="EEU30839.1"/>
    </source>
</evidence>